<dbReference type="PANTHER" id="PTHR43148">
    <property type="entry name" value="GLYCERALDEHYDE-3-PHOSPHATE DEHYDROGENASE 2"/>
    <property type="match status" value="1"/>
</dbReference>
<dbReference type="InterPro" id="IPR020829">
    <property type="entry name" value="GlycerAld_3-P_DH_cat"/>
</dbReference>
<feature type="binding site" evidence="4">
    <location>
        <begin position="198"/>
        <end position="199"/>
    </location>
    <ligand>
        <name>D-glyceraldehyde 3-phosphate</name>
        <dbReference type="ChEBI" id="CHEBI:59776"/>
    </ligand>
</feature>
<evidence type="ECO:0000256" key="7">
    <source>
        <dbReference type="RuleBase" id="RU000397"/>
    </source>
</evidence>
<protein>
    <recommendedName>
        <fullName evidence="8">Glyceraldehyde-3-phosphate dehydrogenase</fullName>
        <ecNumber evidence="8">1.2.1.-</ecNumber>
    </recommendedName>
</protein>
<evidence type="ECO:0000313" key="10">
    <source>
        <dbReference type="EMBL" id="PIU24262.1"/>
    </source>
</evidence>
<dbReference type="InterPro" id="IPR020828">
    <property type="entry name" value="GlycerAld_3-P_DH_NAD(P)-bd"/>
</dbReference>
<dbReference type="AlphaFoldDB" id="A0A2M6YC43"/>
<dbReference type="NCBIfam" id="TIGR01534">
    <property type="entry name" value="GAPDH-I"/>
    <property type="match status" value="1"/>
</dbReference>
<dbReference type="SMART" id="SM00846">
    <property type="entry name" value="Gp_dh_N"/>
    <property type="match status" value="1"/>
</dbReference>
<feature type="active site" description="Nucleophile" evidence="3">
    <location>
        <position position="140"/>
    </location>
</feature>
<name>A0A2M6YC43_9BACT</name>
<dbReference type="SUPFAM" id="SSF55347">
    <property type="entry name" value="Glyceraldehyde-3-phosphate dehydrogenase-like, C-terminal domain"/>
    <property type="match status" value="1"/>
</dbReference>
<dbReference type="EC" id="1.2.1.-" evidence="8"/>
<evidence type="ECO:0000256" key="3">
    <source>
        <dbReference type="PIRSR" id="PIRSR000149-1"/>
    </source>
</evidence>
<dbReference type="CDD" id="cd18126">
    <property type="entry name" value="GAPDH_I_C"/>
    <property type="match status" value="1"/>
</dbReference>
<dbReference type="Gene3D" id="3.30.360.10">
    <property type="entry name" value="Dihydrodipicolinate Reductase, domain 2"/>
    <property type="match status" value="1"/>
</dbReference>
<dbReference type="FunFam" id="3.30.360.10:FF:000002">
    <property type="entry name" value="Glyceraldehyde-3-phosphate dehydrogenase"/>
    <property type="match status" value="1"/>
</dbReference>
<evidence type="ECO:0000313" key="11">
    <source>
        <dbReference type="Proteomes" id="UP000229896"/>
    </source>
</evidence>
<dbReference type="InterPro" id="IPR020831">
    <property type="entry name" value="GlycerAld/Erythrose_P_DH"/>
</dbReference>
<feature type="binding site" evidence="4">
    <location>
        <position position="170"/>
    </location>
    <ligand>
        <name>D-glyceraldehyde 3-phosphate</name>
        <dbReference type="ChEBI" id="CHEBI:59776"/>
    </ligand>
</feature>
<dbReference type="Pfam" id="PF02800">
    <property type="entry name" value="Gp_dh_C"/>
    <property type="match status" value="1"/>
</dbReference>
<dbReference type="InterPro" id="IPR036291">
    <property type="entry name" value="NAD(P)-bd_dom_sf"/>
</dbReference>
<feature type="binding site" evidence="5">
    <location>
        <position position="66"/>
    </location>
    <ligand>
        <name>NAD(+)</name>
        <dbReference type="ChEBI" id="CHEBI:57540"/>
    </ligand>
</feature>
<dbReference type="InterPro" id="IPR006424">
    <property type="entry name" value="Glyceraldehyde-3-P_DH_1"/>
</dbReference>
<dbReference type="FunFam" id="3.40.50.720:FF:000001">
    <property type="entry name" value="Glyceraldehyde-3-phosphate dehydrogenase"/>
    <property type="match status" value="1"/>
</dbReference>
<evidence type="ECO:0000259" key="9">
    <source>
        <dbReference type="SMART" id="SM00846"/>
    </source>
</evidence>
<feature type="binding site" evidence="4">
    <location>
        <position position="221"/>
    </location>
    <ligand>
        <name>D-glyceraldehyde 3-phosphate</name>
        <dbReference type="ChEBI" id="CHEBI:59776"/>
    </ligand>
</feature>
<dbReference type="Proteomes" id="UP000229896">
    <property type="component" value="Unassembled WGS sequence"/>
</dbReference>
<sequence>MNVAINGFGRIGRLFYRSALKHNANFDVVAVNNPGWDEKIYHHLFKYDTAYGIFEPRPVAELLTERDPEKLPWEKLGVDIVIESSGIFTKKAEAAKHLRAGAKKVIISAPSEDADITLILGVNEKNYQAREHKVISMASCTTNCLAPVVKILQENFGLEKGFMTTVHSYTADQNLQDGSHKDLRRARAAAENIVPTKTGAASAIFKVVSGLENKMQGIALRVPSATGSIIDLTCVLKKRTDTDALNKLFEEYAKDKMTGILNITYEPIVSSDIIGNEYSSVIDGSLTKVLGGDLVEIVAWYDNEWAYATRLVELVQYLQNNG</sequence>
<dbReference type="PIRSF" id="PIRSF000149">
    <property type="entry name" value="GAP_DH"/>
    <property type="match status" value="1"/>
</dbReference>
<keyword evidence="2 8" id="KW-0560">Oxidoreductase</keyword>
<evidence type="ECO:0000256" key="4">
    <source>
        <dbReference type="PIRSR" id="PIRSR000149-2"/>
    </source>
</evidence>
<dbReference type="PRINTS" id="PR00078">
    <property type="entry name" value="G3PDHDRGNASE"/>
</dbReference>
<feature type="binding site" evidence="5">
    <location>
        <position position="108"/>
    </location>
    <ligand>
        <name>NAD(+)</name>
        <dbReference type="ChEBI" id="CHEBI:57540"/>
    </ligand>
</feature>
<feature type="binding site" evidence="5">
    <location>
        <begin position="10"/>
        <end position="11"/>
    </location>
    <ligand>
        <name>NAD(+)</name>
        <dbReference type="ChEBI" id="CHEBI:57540"/>
    </ligand>
</feature>
<evidence type="ECO:0000256" key="6">
    <source>
        <dbReference type="PIRSR" id="PIRSR000149-4"/>
    </source>
</evidence>
<dbReference type="GO" id="GO:0006006">
    <property type="term" value="P:glucose metabolic process"/>
    <property type="evidence" value="ECO:0007669"/>
    <property type="project" value="InterPro"/>
</dbReference>
<dbReference type="GO" id="GO:0051287">
    <property type="term" value="F:NAD binding"/>
    <property type="evidence" value="ECO:0007669"/>
    <property type="project" value="InterPro"/>
</dbReference>
<dbReference type="Gene3D" id="3.40.50.720">
    <property type="entry name" value="NAD(P)-binding Rossmann-like Domain"/>
    <property type="match status" value="1"/>
</dbReference>
<accession>A0A2M6YC43</accession>
<reference evidence="11" key="1">
    <citation type="submission" date="2017-09" db="EMBL/GenBank/DDBJ databases">
        <title>Depth-based differentiation of microbial function through sediment-hosted aquifers and enrichment of novel symbionts in the deep terrestrial subsurface.</title>
        <authorList>
            <person name="Probst A.J."/>
            <person name="Ladd B."/>
            <person name="Jarett J.K."/>
            <person name="Geller-Mcgrath D.E."/>
            <person name="Sieber C.M.K."/>
            <person name="Emerson J.B."/>
            <person name="Anantharaman K."/>
            <person name="Thomas B.C."/>
            <person name="Malmstrom R."/>
            <person name="Stieglmeier M."/>
            <person name="Klingl A."/>
            <person name="Woyke T."/>
            <person name="Ryan C.M."/>
            <person name="Banfield J.F."/>
        </authorList>
    </citation>
    <scope>NUCLEOTIDE SEQUENCE [LARGE SCALE GENOMIC DNA]</scope>
</reference>
<evidence type="ECO:0000256" key="2">
    <source>
        <dbReference type="ARBA" id="ARBA00023002"/>
    </source>
</evidence>
<dbReference type="PROSITE" id="PS00071">
    <property type="entry name" value="GAPDH"/>
    <property type="match status" value="1"/>
</dbReference>
<dbReference type="SUPFAM" id="SSF51735">
    <property type="entry name" value="NAD(P)-binding Rossmann-fold domains"/>
    <property type="match status" value="1"/>
</dbReference>
<keyword evidence="5" id="KW-0520">NAD</keyword>
<evidence type="ECO:0000256" key="8">
    <source>
        <dbReference type="RuleBase" id="RU361160"/>
    </source>
</evidence>
<organism evidence="10 11">
    <name type="scientific">Candidatus Berkelbacteria bacterium CG08_land_8_20_14_0_20_39_8</name>
    <dbReference type="NCBI Taxonomy" id="1974511"/>
    <lineage>
        <taxon>Bacteria</taxon>
        <taxon>Candidatus Berkelbacteria</taxon>
    </lineage>
</organism>
<keyword evidence="5" id="KW-0547">Nucleotide-binding</keyword>
<comment type="caution">
    <text evidence="10">The sequence shown here is derived from an EMBL/GenBank/DDBJ whole genome shotgun (WGS) entry which is preliminary data.</text>
</comment>
<dbReference type="GO" id="GO:0050661">
    <property type="term" value="F:NADP binding"/>
    <property type="evidence" value="ECO:0007669"/>
    <property type="project" value="InterPro"/>
</dbReference>
<feature type="domain" description="Glyceraldehyde 3-phosphate dehydrogenase NAD(P) binding" evidence="9">
    <location>
        <begin position="1"/>
        <end position="140"/>
    </location>
</feature>
<evidence type="ECO:0000256" key="1">
    <source>
        <dbReference type="ARBA" id="ARBA00007406"/>
    </source>
</evidence>
<dbReference type="Pfam" id="PF00044">
    <property type="entry name" value="Gp_dh_N"/>
    <property type="match status" value="1"/>
</dbReference>
<dbReference type="InterPro" id="IPR020830">
    <property type="entry name" value="GlycerAld_3-P_DH_AS"/>
</dbReference>
<gene>
    <name evidence="10" type="primary">gap</name>
    <name evidence="10" type="ORF">COT12_01975</name>
</gene>
<dbReference type="GO" id="GO:0016620">
    <property type="term" value="F:oxidoreductase activity, acting on the aldehyde or oxo group of donors, NAD or NADP as acceptor"/>
    <property type="evidence" value="ECO:0007669"/>
    <property type="project" value="InterPro"/>
</dbReference>
<feature type="binding site" evidence="5">
    <location>
        <position position="303"/>
    </location>
    <ligand>
        <name>NAD(+)</name>
        <dbReference type="ChEBI" id="CHEBI:57540"/>
    </ligand>
</feature>
<evidence type="ECO:0000256" key="5">
    <source>
        <dbReference type="PIRSR" id="PIRSR000149-3"/>
    </source>
</evidence>
<feature type="binding site" evidence="4">
    <location>
        <begin position="139"/>
        <end position="141"/>
    </location>
    <ligand>
        <name>D-glyceraldehyde 3-phosphate</name>
        <dbReference type="ChEBI" id="CHEBI:59776"/>
    </ligand>
</feature>
<feature type="site" description="Activates thiol group during catalysis" evidence="6">
    <location>
        <position position="167"/>
    </location>
</feature>
<proteinExistence type="inferred from homology"/>
<comment type="similarity">
    <text evidence="1 7">Belongs to the glyceraldehyde-3-phosphate dehydrogenase family.</text>
</comment>
<dbReference type="EMBL" id="PEXI01000062">
    <property type="protein sequence ID" value="PIU24262.1"/>
    <property type="molecule type" value="Genomic_DNA"/>
</dbReference>
<dbReference type="CDD" id="cd05214">
    <property type="entry name" value="GAPDH_I_N"/>
    <property type="match status" value="1"/>
</dbReference>